<name>A0A5J5GI47_9BACL</name>
<gene>
    <name evidence="1" type="ORF">F4V43_02405</name>
</gene>
<dbReference type="RefSeq" id="WP_150456648.1">
    <property type="nucleotide sequence ID" value="NZ_VYKK01000004.1"/>
</dbReference>
<evidence type="ECO:0000313" key="2">
    <source>
        <dbReference type="Proteomes" id="UP000367750"/>
    </source>
</evidence>
<evidence type="ECO:0000313" key="1">
    <source>
        <dbReference type="EMBL" id="KAA9007358.1"/>
    </source>
</evidence>
<reference evidence="1 2" key="1">
    <citation type="submission" date="2019-09" db="EMBL/GenBank/DDBJ databases">
        <title>Bacillus ochoae sp. nov., Paenibacillus whitsoniae sp. nov., Paenibacillus spiritus sp. nov. Isolated from the Mars Exploration Rover during spacecraft assembly.</title>
        <authorList>
            <person name="Seuylemezian A."/>
            <person name="Vaishampayan P."/>
        </authorList>
    </citation>
    <scope>NUCLEOTIDE SEQUENCE [LARGE SCALE GENOMIC DNA]</scope>
    <source>
        <strain evidence="1 2">MER_111</strain>
    </source>
</reference>
<sequence length="94" mass="10629">MPKNKIQKNEVISATLLTDRQYKSSVINNAFTDANKDRYKSITDLALEDLTGTAEAYKAGAIDSEQEVSEQIRIFLEEYAVNLINLLTSKKEEE</sequence>
<comment type="caution">
    <text evidence="1">The sequence shown here is derived from an EMBL/GenBank/DDBJ whole genome shotgun (WGS) entry which is preliminary data.</text>
</comment>
<dbReference type="EMBL" id="VYKK01000004">
    <property type="protein sequence ID" value="KAA9007358.1"/>
    <property type="molecule type" value="Genomic_DNA"/>
</dbReference>
<organism evidence="1 2">
    <name type="scientific">Paenibacillus spiritus</name>
    <dbReference type="NCBI Taxonomy" id="2496557"/>
    <lineage>
        <taxon>Bacteria</taxon>
        <taxon>Bacillati</taxon>
        <taxon>Bacillota</taxon>
        <taxon>Bacilli</taxon>
        <taxon>Bacillales</taxon>
        <taxon>Paenibacillaceae</taxon>
        <taxon>Paenibacillus</taxon>
    </lineage>
</organism>
<keyword evidence="2" id="KW-1185">Reference proteome</keyword>
<protein>
    <submittedName>
        <fullName evidence="1">Uncharacterized protein</fullName>
    </submittedName>
</protein>
<proteinExistence type="predicted"/>
<dbReference type="OrthoDB" id="2661093at2"/>
<accession>A0A5J5GI47</accession>
<dbReference type="Proteomes" id="UP000367750">
    <property type="component" value="Unassembled WGS sequence"/>
</dbReference>
<dbReference type="AlphaFoldDB" id="A0A5J5GI47"/>